<keyword evidence="11 14" id="KW-0482">Metalloprotease</keyword>
<reference evidence="19" key="1">
    <citation type="journal article" date="2020" name="bioRxiv">
        <title>A rank-normalized archaeal taxonomy based on genome phylogeny resolves widespread incomplete and uneven classifications.</title>
        <authorList>
            <person name="Rinke C."/>
            <person name="Chuvochina M."/>
            <person name="Mussig A.J."/>
            <person name="Chaumeil P.-A."/>
            <person name="Waite D.W."/>
            <person name="Whitman W.B."/>
            <person name="Parks D.H."/>
            <person name="Hugenholtz P."/>
        </authorList>
    </citation>
    <scope>NUCLEOTIDE SEQUENCE [LARGE SCALE GENOMIC DNA]</scope>
</reference>
<dbReference type="EMBL" id="DUFW01000053">
    <property type="protein sequence ID" value="HIH21645.1"/>
    <property type="molecule type" value="Genomic_DNA"/>
</dbReference>
<dbReference type="InterPro" id="IPR016483">
    <property type="entry name" value="UCP006404_Pept_M50_CBS"/>
</dbReference>
<gene>
    <name evidence="18" type="ORF">HA222_03240</name>
</gene>
<organism evidence="18 19">
    <name type="scientific">Candidatus Iainarchaeum sp</name>
    <dbReference type="NCBI Taxonomy" id="3101447"/>
    <lineage>
        <taxon>Archaea</taxon>
        <taxon>Candidatus Iainarchaeota</taxon>
        <taxon>Candidatus Iainarchaeia</taxon>
        <taxon>Candidatus Iainarchaeales</taxon>
        <taxon>Candidatus Iainarchaeaceae</taxon>
        <taxon>Candidatus Iainarchaeum</taxon>
    </lineage>
</organism>
<keyword evidence="6 14" id="KW-0479">Metal-binding</keyword>
<evidence type="ECO:0000256" key="4">
    <source>
        <dbReference type="ARBA" id="ARBA00022670"/>
    </source>
</evidence>
<proteinExistence type="inferred from homology"/>
<feature type="transmembrane region" description="Helical" evidence="14">
    <location>
        <begin position="189"/>
        <end position="208"/>
    </location>
</feature>
<dbReference type="SUPFAM" id="SSF54631">
    <property type="entry name" value="CBS-domain pair"/>
    <property type="match status" value="1"/>
</dbReference>
<dbReference type="PIRSF" id="PIRSF006404">
    <property type="entry name" value="UCP006404_Pept_M50_CBS"/>
    <property type="match status" value="1"/>
</dbReference>
<evidence type="ECO:0000256" key="5">
    <source>
        <dbReference type="ARBA" id="ARBA00022692"/>
    </source>
</evidence>
<comment type="similarity">
    <text evidence="2 14">Belongs to the peptidase M50B family.</text>
</comment>
<sequence>MNSLRIARVKGISLELHSTFLLFIIAIAAFLAIFEPESLAPTMLLLFFLFLSVLLHELSHSLVALSKGFKIERIILLPIGGIAAAEELPEKPKDELLIALAGPFFNFALAFLIIFIAYFALPGLNLLPPVKALQNPANLENLLNQYPLFSLLWVNVILGAFNLFVPALPMDGGRVLRALLAFRMNFEKATFVATRISIFLAIAMFVFGLLVGNFWLWIIAVFVWIGANAEMQSASLKQALRPVNYEKVINQSPKAFSGLLNLEEAFEKMREKNQVEVLVELESGFGFVSAEMLSRVKRALWFETRLADIAAKLPIMLASSPADKLFQTIQSTGIPFVIIVKNRQFFGIVSEKDLQKLYRLEKAEQTS</sequence>
<feature type="binding site" evidence="16">
    <location>
        <position position="60"/>
    </location>
    <ligand>
        <name>Zn(2+)</name>
        <dbReference type="ChEBI" id="CHEBI:29105"/>
        <note>catalytic</note>
    </ligand>
</feature>
<evidence type="ECO:0000313" key="19">
    <source>
        <dbReference type="Proteomes" id="UP000590964"/>
    </source>
</evidence>
<keyword evidence="4 14" id="KW-0645">Protease</keyword>
<evidence type="ECO:0000256" key="11">
    <source>
        <dbReference type="ARBA" id="ARBA00023049"/>
    </source>
</evidence>
<feature type="transmembrane region" description="Helical" evidence="14">
    <location>
        <begin position="148"/>
        <end position="168"/>
    </location>
</feature>
<feature type="transmembrane region" description="Helical" evidence="14">
    <location>
        <begin position="40"/>
        <end position="65"/>
    </location>
</feature>
<dbReference type="AlphaFoldDB" id="A0A7J4JZE4"/>
<evidence type="ECO:0000256" key="3">
    <source>
        <dbReference type="ARBA" id="ARBA00022475"/>
    </source>
</evidence>
<evidence type="ECO:0000256" key="9">
    <source>
        <dbReference type="ARBA" id="ARBA00022833"/>
    </source>
</evidence>
<evidence type="ECO:0000256" key="8">
    <source>
        <dbReference type="ARBA" id="ARBA00022801"/>
    </source>
</evidence>
<protein>
    <recommendedName>
        <fullName evidence="14">Zinc metalloprotease</fullName>
    </recommendedName>
</protein>
<keyword evidence="5 14" id="KW-0812">Transmembrane</keyword>
<evidence type="ECO:0000256" key="1">
    <source>
        <dbReference type="ARBA" id="ARBA00004651"/>
    </source>
</evidence>
<comment type="cofactor">
    <cofactor evidence="14 16">
        <name>Zn(2+)</name>
        <dbReference type="ChEBI" id="CHEBI:29105"/>
    </cofactor>
    <text evidence="14 16">Binds 1 zinc ion per subunit.</text>
</comment>
<evidence type="ECO:0000256" key="7">
    <source>
        <dbReference type="ARBA" id="ARBA00022737"/>
    </source>
</evidence>
<feature type="domain" description="Peptidase M50" evidence="17">
    <location>
        <begin position="46"/>
        <end position="120"/>
    </location>
</feature>
<feature type="binding site" evidence="16">
    <location>
        <position position="171"/>
    </location>
    <ligand>
        <name>Zn(2+)</name>
        <dbReference type="ChEBI" id="CHEBI:29105"/>
        <note>catalytic</note>
    </ligand>
</feature>
<keyword evidence="10 14" id="KW-1133">Transmembrane helix</keyword>
<keyword evidence="13 14" id="KW-0472">Membrane</keyword>
<evidence type="ECO:0000256" key="10">
    <source>
        <dbReference type="ARBA" id="ARBA00022989"/>
    </source>
</evidence>
<evidence type="ECO:0000256" key="14">
    <source>
        <dbReference type="PIRNR" id="PIRNR006404"/>
    </source>
</evidence>
<dbReference type="InterPro" id="IPR008915">
    <property type="entry name" value="Peptidase_M50"/>
</dbReference>
<comment type="caution">
    <text evidence="18">The sequence shown here is derived from an EMBL/GenBank/DDBJ whole genome shotgun (WGS) entry which is preliminary data.</text>
</comment>
<dbReference type="Pfam" id="PF02163">
    <property type="entry name" value="Peptidase_M50"/>
    <property type="match status" value="2"/>
</dbReference>
<feature type="active site" evidence="15">
    <location>
        <position position="57"/>
    </location>
</feature>
<evidence type="ECO:0000256" key="16">
    <source>
        <dbReference type="PIRSR" id="PIRSR006404-2"/>
    </source>
</evidence>
<evidence type="ECO:0000256" key="6">
    <source>
        <dbReference type="ARBA" id="ARBA00022723"/>
    </source>
</evidence>
<dbReference type="Proteomes" id="UP000590964">
    <property type="component" value="Unassembled WGS sequence"/>
</dbReference>
<dbReference type="GO" id="GO:0005886">
    <property type="term" value="C:plasma membrane"/>
    <property type="evidence" value="ECO:0007669"/>
    <property type="project" value="UniProtKB-SubCell"/>
</dbReference>
<accession>A0A7J4JZE4</accession>
<name>A0A7J4JZE4_9ARCH</name>
<dbReference type="Gene3D" id="3.10.580.10">
    <property type="entry name" value="CBS-domain"/>
    <property type="match status" value="1"/>
</dbReference>
<feature type="domain" description="Peptidase M50" evidence="17">
    <location>
        <begin position="129"/>
        <end position="203"/>
    </location>
</feature>
<dbReference type="GO" id="GO:0008237">
    <property type="term" value="F:metallopeptidase activity"/>
    <property type="evidence" value="ECO:0007669"/>
    <property type="project" value="UniProtKB-UniRule"/>
</dbReference>
<evidence type="ECO:0000256" key="2">
    <source>
        <dbReference type="ARBA" id="ARBA00007931"/>
    </source>
</evidence>
<comment type="subcellular location">
    <subcellularLocation>
        <location evidence="1 14">Cell membrane</location>
        <topology evidence="1 14">Multi-pass membrane protein</topology>
    </subcellularLocation>
</comment>
<feature type="transmembrane region" description="Helical" evidence="14">
    <location>
        <begin position="12"/>
        <end position="34"/>
    </location>
</feature>
<evidence type="ECO:0000313" key="18">
    <source>
        <dbReference type="EMBL" id="HIH21645.1"/>
    </source>
</evidence>
<evidence type="ECO:0000259" key="17">
    <source>
        <dbReference type="Pfam" id="PF02163"/>
    </source>
</evidence>
<keyword evidence="9 14" id="KW-0862">Zinc</keyword>
<dbReference type="InterPro" id="IPR046342">
    <property type="entry name" value="CBS_dom_sf"/>
</dbReference>
<dbReference type="GO" id="GO:0006508">
    <property type="term" value="P:proteolysis"/>
    <property type="evidence" value="ECO:0007669"/>
    <property type="project" value="UniProtKB-KW"/>
</dbReference>
<dbReference type="PANTHER" id="PTHR39188:SF3">
    <property type="entry name" value="STAGE IV SPORULATION PROTEIN FB"/>
    <property type="match status" value="1"/>
</dbReference>
<feature type="binding site" evidence="16">
    <location>
        <position position="56"/>
    </location>
    <ligand>
        <name>Zn(2+)</name>
        <dbReference type="ChEBI" id="CHEBI:29105"/>
        <note>catalytic</note>
    </ligand>
</feature>
<keyword evidence="7" id="KW-0677">Repeat</keyword>
<evidence type="ECO:0000256" key="13">
    <source>
        <dbReference type="ARBA" id="ARBA00023136"/>
    </source>
</evidence>
<dbReference type="GO" id="GO:0046872">
    <property type="term" value="F:metal ion binding"/>
    <property type="evidence" value="ECO:0007669"/>
    <property type="project" value="UniProtKB-UniRule"/>
</dbReference>
<keyword evidence="12" id="KW-0129">CBS domain</keyword>
<keyword evidence="3 14" id="KW-1003">Cell membrane</keyword>
<feature type="transmembrane region" description="Helical" evidence="14">
    <location>
        <begin position="96"/>
        <end position="121"/>
    </location>
</feature>
<keyword evidence="8 14" id="KW-0378">Hydrolase</keyword>
<evidence type="ECO:0000256" key="12">
    <source>
        <dbReference type="ARBA" id="ARBA00023122"/>
    </source>
</evidence>
<evidence type="ECO:0000256" key="15">
    <source>
        <dbReference type="PIRSR" id="PIRSR006404-1"/>
    </source>
</evidence>
<dbReference type="PANTHER" id="PTHR39188">
    <property type="entry name" value="MEMBRANE-ASSOCIATED ZINC METALLOPROTEASE M50B"/>
    <property type="match status" value="1"/>
</dbReference>